<organism evidence="1 2">
    <name type="scientific">Dolichospermum compactum NIES-806</name>
    <dbReference type="NCBI Taxonomy" id="1973481"/>
    <lineage>
        <taxon>Bacteria</taxon>
        <taxon>Bacillati</taxon>
        <taxon>Cyanobacteriota</taxon>
        <taxon>Cyanophyceae</taxon>
        <taxon>Nostocales</taxon>
        <taxon>Aphanizomenonaceae</taxon>
        <taxon>Dolichospermum</taxon>
        <taxon>Dolichospermum compactum</taxon>
    </lineage>
</organism>
<protein>
    <recommendedName>
        <fullName evidence="3">FdxN element excision controlling factor protein</fullName>
    </recommendedName>
</protein>
<proteinExistence type="predicted"/>
<reference evidence="1 2" key="1">
    <citation type="submission" date="2017-06" db="EMBL/GenBank/DDBJ databases">
        <title>Genome sequencing of cyanobaciteial culture collection at National Institute for Environmental Studies (NIES).</title>
        <authorList>
            <person name="Hirose Y."/>
            <person name="Shimura Y."/>
            <person name="Fujisawa T."/>
            <person name="Nakamura Y."/>
            <person name="Kawachi M."/>
        </authorList>
    </citation>
    <scope>NUCLEOTIDE SEQUENCE [LARGE SCALE GENOMIC DNA]</scope>
    <source>
        <strain evidence="1 2">NIES-806</strain>
    </source>
</reference>
<accession>A0A1Z4V2F5</accession>
<dbReference type="AlphaFoldDB" id="A0A1Z4V2F5"/>
<evidence type="ECO:0000313" key="1">
    <source>
        <dbReference type="EMBL" id="BAZ85668.1"/>
    </source>
</evidence>
<evidence type="ECO:0008006" key="3">
    <source>
        <dbReference type="Google" id="ProtNLM"/>
    </source>
</evidence>
<evidence type="ECO:0000313" key="2">
    <source>
        <dbReference type="Proteomes" id="UP000218702"/>
    </source>
</evidence>
<name>A0A1Z4V2F5_9CYAN</name>
<gene>
    <name evidence="1" type="ORF">NIES806_18720</name>
</gene>
<sequence length="30" mass="3574">MMPIQLILQKYQVSLLVIDINQEEVIKWTS</sequence>
<dbReference type="EMBL" id="AP018316">
    <property type="protein sequence ID" value="BAZ85668.1"/>
    <property type="molecule type" value="Genomic_DNA"/>
</dbReference>
<dbReference type="Proteomes" id="UP000218702">
    <property type="component" value="Chromosome"/>
</dbReference>
<dbReference type="KEGG" id="dcm:NIES806_18720"/>
<keyword evidence="2" id="KW-1185">Reference proteome</keyword>